<proteinExistence type="predicted"/>
<dbReference type="Proteomes" id="UP000634136">
    <property type="component" value="Unassembled WGS sequence"/>
</dbReference>
<evidence type="ECO:0000313" key="1">
    <source>
        <dbReference type="EMBL" id="KAF7835924.1"/>
    </source>
</evidence>
<reference evidence="1" key="1">
    <citation type="submission" date="2020-09" db="EMBL/GenBank/DDBJ databases">
        <title>Genome-Enabled Discovery of Anthraquinone Biosynthesis in Senna tora.</title>
        <authorList>
            <person name="Kang S.-H."/>
            <person name="Pandey R.P."/>
            <person name="Lee C.-M."/>
            <person name="Sim J.-S."/>
            <person name="Jeong J.-T."/>
            <person name="Choi B.-S."/>
            <person name="Jung M."/>
            <person name="Ginzburg D."/>
            <person name="Zhao K."/>
            <person name="Won S.Y."/>
            <person name="Oh T.-J."/>
            <person name="Yu Y."/>
            <person name="Kim N.-H."/>
            <person name="Lee O.R."/>
            <person name="Lee T.-H."/>
            <person name="Bashyal P."/>
            <person name="Kim T.-S."/>
            <person name="Lee W.-H."/>
            <person name="Kawkins C."/>
            <person name="Kim C.-K."/>
            <person name="Kim J.S."/>
            <person name="Ahn B.O."/>
            <person name="Rhee S.Y."/>
            <person name="Sohng J.K."/>
        </authorList>
    </citation>
    <scope>NUCLEOTIDE SEQUENCE</scope>
    <source>
        <tissue evidence="1">Leaf</tissue>
    </source>
</reference>
<organism evidence="1 2">
    <name type="scientific">Senna tora</name>
    <dbReference type="NCBI Taxonomy" id="362788"/>
    <lineage>
        <taxon>Eukaryota</taxon>
        <taxon>Viridiplantae</taxon>
        <taxon>Streptophyta</taxon>
        <taxon>Embryophyta</taxon>
        <taxon>Tracheophyta</taxon>
        <taxon>Spermatophyta</taxon>
        <taxon>Magnoliopsida</taxon>
        <taxon>eudicotyledons</taxon>
        <taxon>Gunneridae</taxon>
        <taxon>Pentapetalae</taxon>
        <taxon>rosids</taxon>
        <taxon>fabids</taxon>
        <taxon>Fabales</taxon>
        <taxon>Fabaceae</taxon>
        <taxon>Caesalpinioideae</taxon>
        <taxon>Cassia clade</taxon>
        <taxon>Senna</taxon>
    </lineage>
</organism>
<sequence>MEEEVTALKKIKIWELEPKPIGVQPILCKWV</sequence>
<evidence type="ECO:0000313" key="2">
    <source>
        <dbReference type="Proteomes" id="UP000634136"/>
    </source>
</evidence>
<name>A0A834X0X6_9FABA</name>
<comment type="caution">
    <text evidence="1">The sequence shown here is derived from an EMBL/GenBank/DDBJ whole genome shotgun (WGS) entry which is preliminary data.</text>
</comment>
<dbReference type="EMBL" id="JAAIUW010000004">
    <property type="protein sequence ID" value="KAF7835924.1"/>
    <property type="molecule type" value="Genomic_DNA"/>
</dbReference>
<protein>
    <submittedName>
        <fullName evidence="1">Retrovirus-related Pol polyprotein from transposon TNT 1-94</fullName>
    </submittedName>
</protein>
<gene>
    <name evidence="1" type="ORF">G2W53_010783</name>
</gene>
<accession>A0A834X0X6</accession>
<keyword evidence="2" id="KW-1185">Reference proteome</keyword>
<dbReference type="AlphaFoldDB" id="A0A834X0X6"/>